<name>K1TEB8_9ZZZZ</name>
<dbReference type="EMBL" id="AJWZ01003473">
    <property type="protein sequence ID" value="EKC68148.1"/>
    <property type="molecule type" value="Genomic_DNA"/>
</dbReference>
<gene>
    <name evidence="1" type="ORF">OBE_05087</name>
</gene>
<feature type="non-terminal residue" evidence="1">
    <location>
        <position position="38"/>
    </location>
</feature>
<evidence type="ECO:0000313" key="1">
    <source>
        <dbReference type="EMBL" id="EKC68148.1"/>
    </source>
</evidence>
<comment type="caution">
    <text evidence="1">The sequence shown here is derived from an EMBL/GenBank/DDBJ whole genome shotgun (WGS) entry which is preliminary data.</text>
</comment>
<dbReference type="AlphaFoldDB" id="K1TEB8"/>
<sequence>MLSKDSKIYIAGHHGLVGSAIWNNLKKRGYNNLVGRSH</sequence>
<reference evidence="1" key="1">
    <citation type="journal article" date="2013" name="Environ. Microbiol.">
        <title>Microbiota from the distal guts of lean and obese adolescents exhibit partial functional redundancy besides clear differences in community structure.</title>
        <authorList>
            <person name="Ferrer M."/>
            <person name="Ruiz A."/>
            <person name="Lanza F."/>
            <person name="Haange S.B."/>
            <person name="Oberbach A."/>
            <person name="Till H."/>
            <person name="Bargiela R."/>
            <person name="Campoy C."/>
            <person name="Segura M.T."/>
            <person name="Richter M."/>
            <person name="von Bergen M."/>
            <person name="Seifert J."/>
            <person name="Suarez A."/>
        </authorList>
    </citation>
    <scope>NUCLEOTIDE SEQUENCE</scope>
</reference>
<protein>
    <submittedName>
        <fullName evidence="1">GDP-fucose synthetase</fullName>
    </submittedName>
</protein>
<proteinExistence type="predicted"/>
<accession>K1TEB8</accession>
<organism evidence="1">
    <name type="scientific">human gut metagenome</name>
    <dbReference type="NCBI Taxonomy" id="408170"/>
    <lineage>
        <taxon>unclassified sequences</taxon>
        <taxon>metagenomes</taxon>
        <taxon>organismal metagenomes</taxon>
    </lineage>
</organism>
<dbReference type="Gene3D" id="3.40.50.720">
    <property type="entry name" value="NAD(P)-binding Rossmann-like Domain"/>
    <property type="match status" value="1"/>
</dbReference>